<dbReference type="eggNOG" id="COG5549">
    <property type="taxonomic scope" value="Bacteria"/>
</dbReference>
<keyword evidence="7" id="KW-1185">Reference proteome</keyword>
<dbReference type="GO" id="GO:0006508">
    <property type="term" value="P:proteolysis"/>
    <property type="evidence" value="ECO:0007669"/>
    <property type="project" value="UniProtKB-KW"/>
</dbReference>
<dbReference type="GO" id="GO:0004222">
    <property type="term" value="F:metalloendopeptidase activity"/>
    <property type="evidence" value="ECO:0007669"/>
    <property type="project" value="InterPro"/>
</dbReference>
<comment type="caution">
    <text evidence="6">The sequence shown here is derived from an EMBL/GenBank/DDBJ whole genome shotgun (WGS) entry which is preliminary data.</text>
</comment>
<dbReference type="InterPro" id="IPR001818">
    <property type="entry name" value="Pept_M10_metallopeptidase"/>
</dbReference>
<keyword evidence="2" id="KW-0479">Metal-binding</keyword>
<sequence length="203" mass="22582">MLIIAGVRSILDTPQVTNVISQAIINFQTILNKKNITSIKSTSVNAEQMTADQNSTRGAHFENNTANVYIDIDDEQLHNAMVSAIHQWNNTKAFKFKLVNNRDDAKIICQLTTKDDGTAGTTDTTTDAQTNEILKAVVKLNKLYLQNPAYGYSEQRIVNTAEHELGHAIGLEHTDEVSVMQPAGSYYTIQPEDVKKVQAIYQK</sequence>
<gene>
    <name evidence="6" type="ORF">FC40_GL001235</name>
</gene>
<keyword evidence="1" id="KW-0645">Protease</keyword>
<dbReference type="InterPro" id="IPR024079">
    <property type="entry name" value="MetalloPept_cat_dom_sf"/>
</dbReference>
<dbReference type="AlphaFoldDB" id="A0A0R1WQ20"/>
<dbReference type="EMBL" id="AZGD01000023">
    <property type="protein sequence ID" value="KRM19984.1"/>
    <property type="molecule type" value="Genomic_DNA"/>
</dbReference>
<dbReference type="GO" id="GO:0008270">
    <property type="term" value="F:zinc ion binding"/>
    <property type="evidence" value="ECO:0007669"/>
    <property type="project" value="InterPro"/>
</dbReference>
<dbReference type="Proteomes" id="UP000051054">
    <property type="component" value="Unassembled WGS sequence"/>
</dbReference>
<feature type="domain" description="Peptidase M10 metallopeptidase" evidence="5">
    <location>
        <begin position="71"/>
        <end position="201"/>
    </location>
</feature>
<reference evidence="6 7" key="1">
    <citation type="journal article" date="2015" name="Genome Announc.">
        <title>Expanding the biotechnology potential of lactobacilli through comparative genomics of 213 strains and associated genera.</title>
        <authorList>
            <person name="Sun Z."/>
            <person name="Harris H.M."/>
            <person name="McCann A."/>
            <person name="Guo C."/>
            <person name="Argimon S."/>
            <person name="Zhang W."/>
            <person name="Yang X."/>
            <person name="Jeffery I.B."/>
            <person name="Cooney J.C."/>
            <person name="Kagawa T.F."/>
            <person name="Liu W."/>
            <person name="Song Y."/>
            <person name="Salvetti E."/>
            <person name="Wrobel A."/>
            <person name="Rasinkangas P."/>
            <person name="Parkhill J."/>
            <person name="Rea M.C."/>
            <person name="O'Sullivan O."/>
            <person name="Ritari J."/>
            <person name="Douillard F.P."/>
            <person name="Paul Ross R."/>
            <person name="Yang R."/>
            <person name="Briner A.E."/>
            <person name="Felis G.E."/>
            <person name="de Vos W.M."/>
            <person name="Barrangou R."/>
            <person name="Klaenhammer T.R."/>
            <person name="Caufield P.W."/>
            <person name="Cui Y."/>
            <person name="Zhang H."/>
            <person name="O'Toole P.W."/>
        </authorList>
    </citation>
    <scope>NUCLEOTIDE SEQUENCE [LARGE SCALE GENOMIC DNA]</scope>
    <source>
        <strain evidence="6 7">DSM 18933</strain>
    </source>
</reference>
<keyword evidence="3" id="KW-0378">Hydrolase</keyword>
<dbReference type="PATRIC" id="fig|1423755.3.peg.1306"/>
<protein>
    <submittedName>
        <fullName evidence="6">Matrixin</fullName>
    </submittedName>
</protein>
<evidence type="ECO:0000313" key="6">
    <source>
        <dbReference type="EMBL" id="KRM19984.1"/>
    </source>
</evidence>
<organism evidence="6 7">
    <name type="scientific">Ligilactobacillus hayakitensis DSM 18933 = JCM 14209</name>
    <dbReference type="NCBI Taxonomy" id="1423755"/>
    <lineage>
        <taxon>Bacteria</taxon>
        <taxon>Bacillati</taxon>
        <taxon>Bacillota</taxon>
        <taxon>Bacilli</taxon>
        <taxon>Lactobacillales</taxon>
        <taxon>Lactobacillaceae</taxon>
        <taxon>Ligilactobacillus</taxon>
    </lineage>
</organism>
<evidence type="ECO:0000256" key="1">
    <source>
        <dbReference type="ARBA" id="ARBA00022670"/>
    </source>
</evidence>
<name>A0A0R1WQ20_9LACO</name>
<dbReference type="Gene3D" id="3.40.390.10">
    <property type="entry name" value="Collagenase (Catalytic Domain)"/>
    <property type="match status" value="1"/>
</dbReference>
<dbReference type="GO" id="GO:0031012">
    <property type="term" value="C:extracellular matrix"/>
    <property type="evidence" value="ECO:0007669"/>
    <property type="project" value="InterPro"/>
</dbReference>
<evidence type="ECO:0000259" key="5">
    <source>
        <dbReference type="Pfam" id="PF00413"/>
    </source>
</evidence>
<proteinExistence type="predicted"/>
<dbReference type="CDD" id="cd04268">
    <property type="entry name" value="ZnMc_MMP_like"/>
    <property type="match status" value="1"/>
</dbReference>
<dbReference type="SUPFAM" id="SSF55486">
    <property type="entry name" value="Metalloproteases ('zincins'), catalytic domain"/>
    <property type="match status" value="1"/>
</dbReference>
<accession>A0A0R1WQ20</accession>
<evidence type="ECO:0000256" key="2">
    <source>
        <dbReference type="ARBA" id="ARBA00022723"/>
    </source>
</evidence>
<keyword evidence="4" id="KW-0862">Zinc</keyword>
<evidence type="ECO:0000256" key="4">
    <source>
        <dbReference type="ARBA" id="ARBA00022833"/>
    </source>
</evidence>
<dbReference type="Pfam" id="PF00413">
    <property type="entry name" value="Peptidase_M10"/>
    <property type="match status" value="1"/>
</dbReference>
<evidence type="ECO:0000313" key="7">
    <source>
        <dbReference type="Proteomes" id="UP000051054"/>
    </source>
</evidence>
<evidence type="ECO:0000256" key="3">
    <source>
        <dbReference type="ARBA" id="ARBA00022801"/>
    </source>
</evidence>
<dbReference type="STRING" id="1423755.FC40_GL001235"/>